<dbReference type="AlphaFoldDB" id="A0A2T0ULK5"/>
<comment type="caution">
    <text evidence="1">The sequence shown here is derived from an EMBL/GenBank/DDBJ whole genome shotgun (WGS) entry which is preliminary data.</text>
</comment>
<dbReference type="RefSeq" id="WP_208623640.1">
    <property type="nucleotide sequence ID" value="NZ_PVTK01000017.1"/>
</dbReference>
<dbReference type="EMBL" id="PVTK01000017">
    <property type="protein sequence ID" value="PRY58811.1"/>
    <property type="molecule type" value="Genomic_DNA"/>
</dbReference>
<organism evidence="1 2">
    <name type="scientific">Vreelandella songnenensis</name>
    <dbReference type="NCBI Taxonomy" id="1176243"/>
    <lineage>
        <taxon>Bacteria</taxon>
        <taxon>Pseudomonadati</taxon>
        <taxon>Pseudomonadota</taxon>
        <taxon>Gammaproteobacteria</taxon>
        <taxon>Oceanospirillales</taxon>
        <taxon>Halomonadaceae</taxon>
        <taxon>Vreelandella</taxon>
    </lineage>
</organism>
<accession>A0A2T0ULK5</accession>
<gene>
    <name evidence="1" type="ORF">B0H98_1173</name>
</gene>
<keyword evidence="2" id="KW-1185">Reference proteome</keyword>
<dbReference type="Proteomes" id="UP000237647">
    <property type="component" value="Unassembled WGS sequence"/>
</dbReference>
<sequence length="77" mass="8680">MWQAWIPASEQEKSGSFTFTDEYSETLLSSGEDRLSFTFYKPDAFAAKKEIEPNGEENRGISAPTRFALTVPLTPEE</sequence>
<evidence type="ECO:0000313" key="2">
    <source>
        <dbReference type="Proteomes" id="UP000237647"/>
    </source>
</evidence>
<reference evidence="1 2" key="1">
    <citation type="submission" date="2018-03" db="EMBL/GenBank/DDBJ databases">
        <title>Genomic Encyclopedia of Type Strains, Phase III (KMG-III): the genomes of soil and plant-associated and newly described type strains.</title>
        <authorList>
            <person name="Whitman W."/>
        </authorList>
    </citation>
    <scope>NUCLEOTIDE SEQUENCE [LARGE SCALE GENOMIC DNA]</scope>
    <source>
        <strain evidence="1 2">CGMCC 1.12152</strain>
    </source>
</reference>
<name>A0A2T0ULK5_9GAMM</name>
<evidence type="ECO:0000313" key="1">
    <source>
        <dbReference type="EMBL" id="PRY58811.1"/>
    </source>
</evidence>
<proteinExistence type="predicted"/>
<protein>
    <submittedName>
        <fullName evidence="1">Uncharacterized protein</fullName>
    </submittedName>
</protein>